<dbReference type="RefSeq" id="WP_067628410.1">
    <property type="nucleotide sequence ID" value="NZ_JAAXPI010000004.1"/>
</dbReference>
<evidence type="ECO:0000313" key="3">
    <source>
        <dbReference type="Proteomes" id="UP000579250"/>
    </source>
</evidence>
<gene>
    <name evidence="2" type="ORF">HGB48_05245</name>
</gene>
<dbReference type="Pfam" id="PF13020">
    <property type="entry name" value="NOV_C"/>
    <property type="match status" value="1"/>
</dbReference>
<protein>
    <submittedName>
        <fullName evidence="2">DUF3883 domain-containing protein</fullName>
    </submittedName>
</protein>
<feature type="domain" description="Protein NO VEIN C-terminal" evidence="1">
    <location>
        <begin position="162"/>
        <end position="236"/>
    </location>
</feature>
<evidence type="ECO:0000313" key="2">
    <source>
        <dbReference type="EMBL" id="NKZ03156.1"/>
    </source>
</evidence>
<reference evidence="2 3" key="1">
    <citation type="submission" date="2020-04" db="EMBL/GenBank/DDBJ databases">
        <title>MicrobeNet Type strains.</title>
        <authorList>
            <person name="Nicholson A.C."/>
        </authorList>
    </citation>
    <scope>NUCLEOTIDE SEQUENCE [LARGE SCALE GENOMIC DNA]</scope>
    <source>
        <strain evidence="2 3">ATCC BAA-277</strain>
    </source>
</reference>
<accession>A0A846YYC3</accession>
<proteinExistence type="predicted"/>
<dbReference type="AlphaFoldDB" id="A0A846YYC3"/>
<keyword evidence="3" id="KW-1185">Reference proteome</keyword>
<comment type="caution">
    <text evidence="2">The sequence shown here is derived from an EMBL/GenBank/DDBJ whole genome shotgun (WGS) entry which is preliminary data.</text>
</comment>
<organism evidence="2 3">
    <name type="scientific">Actinomadura latina</name>
    <dbReference type="NCBI Taxonomy" id="163603"/>
    <lineage>
        <taxon>Bacteria</taxon>
        <taxon>Bacillati</taxon>
        <taxon>Actinomycetota</taxon>
        <taxon>Actinomycetes</taxon>
        <taxon>Streptosporangiales</taxon>
        <taxon>Thermomonosporaceae</taxon>
        <taxon>Actinomadura</taxon>
    </lineage>
</organism>
<sequence length="312" mass="33677">MDLLPRHGVAFAVLHLARVAGLAPRRSVDDWVSAALRHGSYMTAATDLRSPARALVRAGLASIGEEGDIRVARSLAAVAASKGGAQHAMRHVAVALLVSQPPVWLRVAVNTGGVERAYVPQPDLDALSWLEEALDDVLVEARRLIGDPYGADLSKEIGDAAEEIVVAALRAAGKEPLHVSRISDRYGYDVEVSEGPIRFLEVKSAGPRTLSRFHLSRHEFDTSMRQGDVWCLVQVVFEASAFVADPITAADVSCIRELPASVLRDLVPGDSPEFRWEGSALITPPPDAWRPSMLEPDPFFVRPGFAAVGDRS</sequence>
<dbReference type="InterPro" id="IPR024975">
    <property type="entry name" value="NOV_C"/>
</dbReference>
<evidence type="ECO:0000259" key="1">
    <source>
        <dbReference type="Pfam" id="PF13020"/>
    </source>
</evidence>
<dbReference type="EMBL" id="JAAXPI010000004">
    <property type="protein sequence ID" value="NKZ03156.1"/>
    <property type="molecule type" value="Genomic_DNA"/>
</dbReference>
<dbReference type="Proteomes" id="UP000579250">
    <property type="component" value="Unassembled WGS sequence"/>
</dbReference>
<name>A0A846YYC3_9ACTN</name>